<dbReference type="AlphaFoldDB" id="A0A1Y0B029"/>
<gene>
    <name evidence="1" type="ORF">AEK19_MT0536</name>
</gene>
<sequence length="54" mass="6048">MFGSILECVDRLFSCFLKSPSAAGSNSVIKSCTSQLRRYSKNLFILNNSLFHES</sequence>
<organism evidence="1">
    <name type="scientific">Utricularia reniformis</name>
    <dbReference type="NCBI Taxonomy" id="192314"/>
    <lineage>
        <taxon>Eukaryota</taxon>
        <taxon>Viridiplantae</taxon>
        <taxon>Streptophyta</taxon>
        <taxon>Embryophyta</taxon>
        <taxon>Tracheophyta</taxon>
        <taxon>Spermatophyta</taxon>
        <taxon>Magnoliopsida</taxon>
        <taxon>eudicotyledons</taxon>
        <taxon>Gunneridae</taxon>
        <taxon>Pentapetalae</taxon>
        <taxon>asterids</taxon>
        <taxon>lamiids</taxon>
        <taxon>Lamiales</taxon>
        <taxon>Lentibulariaceae</taxon>
        <taxon>Utricularia</taxon>
    </lineage>
</organism>
<name>A0A1Y0B029_9LAMI</name>
<evidence type="ECO:0000313" key="1">
    <source>
        <dbReference type="EMBL" id="ART30792.1"/>
    </source>
</evidence>
<keyword evidence="1" id="KW-0496">Mitochondrion</keyword>
<geneLocation type="mitochondrion" evidence="1"/>
<reference evidence="1" key="1">
    <citation type="submission" date="2017-03" db="EMBL/GenBank/DDBJ databases">
        <title>The mitochondrial genome of the carnivorous plant Utricularia reniformis (Lentibulariaceae): structure, comparative analysis and evolutionary landmarks.</title>
        <authorList>
            <person name="Silva S.R."/>
            <person name="Alvarenga D.O."/>
            <person name="Michael T.P."/>
            <person name="Miranda V.F.O."/>
            <person name="Varani A.M."/>
        </authorList>
    </citation>
    <scope>NUCLEOTIDE SEQUENCE</scope>
</reference>
<dbReference type="EMBL" id="KY774314">
    <property type="protein sequence ID" value="ART30792.1"/>
    <property type="molecule type" value="Genomic_DNA"/>
</dbReference>
<accession>A0A1Y0B029</accession>
<proteinExistence type="predicted"/>
<protein>
    <submittedName>
        <fullName evidence="1">Uncharacterized protein</fullName>
    </submittedName>
</protein>